<reference evidence="3" key="1">
    <citation type="submission" date="2018-06" db="EMBL/GenBank/DDBJ databases">
        <authorList>
            <person name="Zhirakovskaya E."/>
        </authorList>
    </citation>
    <scope>NUCLEOTIDE SEQUENCE</scope>
</reference>
<dbReference type="InterPro" id="IPR018228">
    <property type="entry name" value="DNase_TatD-rel_CS"/>
</dbReference>
<evidence type="ECO:0000256" key="2">
    <source>
        <dbReference type="ARBA" id="ARBA00022801"/>
    </source>
</evidence>
<evidence type="ECO:0000313" key="3">
    <source>
        <dbReference type="EMBL" id="VAW81493.1"/>
    </source>
</evidence>
<dbReference type="SUPFAM" id="SSF51556">
    <property type="entry name" value="Metallo-dependent hydrolases"/>
    <property type="match status" value="1"/>
</dbReference>
<sequence>MELFDTHCHLDVAAFDADRAQVLQRMRERGVRHILVPAIDADHWDGLLKLCDTETGLYPALGLHPVFLDNHRAAHVTQLAQYIDLYHPVAVGEIGLDFFIRELDRDAQRKLFEAQLSIARDAQLPVVLHVRKAHDEVLSCLKKIPVPGGTVHAFNGSEQQARHYIDKGFKLGFGGTLTWKRSNRIRELARRIPIESIVLETDAPDMVVAQHAGERNSPEYLVHCLESLAEVRNAEPEFVAAQTTANARAVFGLS</sequence>
<dbReference type="Gene3D" id="3.20.20.140">
    <property type="entry name" value="Metal-dependent hydrolases"/>
    <property type="match status" value="1"/>
</dbReference>
<dbReference type="FunFam" id="3.20.20.140:FF:000005">
    <property type="entry name" value="TatD family hydrolase"/>
    <property type="match status" value="1"/>
</dbReference>
<keyword evidence="2" id="KW-0378">Hydrolase</keyword>
<dbReference type="PROSITE" id="PS01091">
    <property type="entry name" value="TATD_3"/>
    <property type="match status" value="1"/>
</dbReference>
<dbReference type="PROSITE" id="PS01090">
    <property type="entry name" value="TATD_2"/>
    <property type="match status" value="1"/>
</dbReference>
<dbReference type="GO" id="GO:0016788">
    <property type="term" value="F:hydrolase activity, acting on ester bonds"/>
    <property type="evidence" value="ECO:0007669"/>
    <property type="project" value="InterPro"/>
</dbReference>
<proteinExistence type="predicted"/>
<dbReference type="EMBL" id="UOFM01000407">
    <property type="protein sequence ID" value="VAW81493.1"/>
    <property type="molecule type" value="Genomic_DNA"/>
</dbReference>
<dbReference type="PROSITE" id="PS01137">
    <property type="entry name" value="TATD_1"/>
    <property type="match status" value="1"/>
</dbReference>
<keyword evidence="1" id="KW-0479">Metal-binding</keyword>
<gene>
    <name evidence="3" type="ORF">MNBD_GAMMA14-308</name>
</gene>
<dbReference type="CDD" id="cd01310">
    <property type="entry name" value="TatD_DNAse"/>
    <property type="match status" value="1"/>
</dbReference>
<dbReference type="PIRSF" id="PIRSF005902">
    <property type="entry name" value="DNase_TatD"/>
    <property type="match status" value="1"/>
</dbReference>
<dbReference type="PANTHER" id="PTHR46124">
    <property type="entry name" value="D-AMINOACYL-TRNA DEACYLASE"/>
    <property type="match status" value="1"/>
</dbReference>
<dbReference type="GO" id="GO:0046872">
    <property type="term" value="F:metal ion binding"/>
    <property type="evidence" value="ECO:0007669"/>
    <property type="project" value="UniProtKB-KW"/>
</dbReference>
<dbReference type="InterPro" id="IPR001130">
    <property type="entry name" value="TatD-like"/>
</dbReference>
<accession>A0A3B0YZT9</accession>
<organism evidence="3">
    <name type="scientific">hydrothermal vent metagenome</name>
    <dbReference type="NCBI Taxonomy" id="652676"/>
    <lineage>
        <taxon>unclassified sequences</taxon>
        <taxon>metagenomes</taxon>
        <taxon>ecological metagenomes</taxon>
    </lineage>
</organism>
<dbReference type="PANTHER" id="PTHR46124:SF3">
    <property type="entry name" value="HYDROLASE"/>
    <property type="match status" value="1"/>
</dbReference>
<dbReference type="AlphaFoldDB" id="A0A3B0YZT9"/>
<name>A0A3B0YZT9_9ZZZZ</name>
<protein>
    <submittedName>
        <fullName evidence="3">Deoxyribonuclease YjjV</fullName>
    </submittedName>
</protein>
<dbReference type="Pfam" id="PF01026">
    <property type="entry name" value="TatD_DNase"/>
    <property type="match status" value="1"/>
</dbReference>
<dbReference type="GO" id="GO:0005829">
    <property type="term" value="C:cytosol"/>
    <property type="evidence" value="ECO:0007669"/>
    <property type="project" value="TreeGrafter"/>
</dbReference>
<evidence type="ECO:0000256" key="1">
    <source>
        <dbReference type="ARBA" id="ARBA00022723"/>
    </source>
</evidence>
<dbReference type="InterPro" id="IPR032466">
    <property type="entry name" value="Metal_Hydrolase"/>
</dbReference>